<reference evidence="2 3" key="1">
    <citation type="journal article" date="2024" name="BMC Genomics">
        <title>De novo assembly and annotation of Popillia japonica's genome with initial clues to its potential as an invasive pest.</title>
        <authorList>
            <person name="Cucini C."/>
            <person name="Boschi S."/>
            <person name="Funari R."/>
            <person name="Cardaioli E."/>
            <person name="Iannotti N."/>
            <person name="Marturano G."/>
            <person name="Paoli F."/>
            <person name="Bruttini M."/>
            <person name="Carapelli A."/>
            <person name="Frati F."/>
            <person name="Nardi F."/>
        </authorList>
    </citation>
    <scope>NUCLEOTIDE SEQUENCE [LARGE SCALE GENOMIC DNA]</scope>
    <source>
        <strain evidence="2">DMR45628</strain>
    </source>
</reference>
<evidence type="ECO:0000313" key="3">
    <source>
        <dbReference type="Proteomes" id="UP001458880"/>
    </source>
</evidence>
<dbReference type="InterPro" id="IPR005135">
    <property type="entry name" value="Endo/exonuclease/phosphatase"/>
</dbReference>
<evidence type="ECO:0000259" key="1">
    <source>
        <dbReference type="Pfam" id="PF03372"/>
    </source>
</evidence>
<name>A0AAW1KR41_POPJA</name>
<evidence type="ECO:0000313" key="2">
    <source>
        <dbReference type="EMBL" id="KAK9722740.1"/>
    </source>
</evidence>
<sequence length="125" mass="14108">MQIKFLLWNCNGISTRVAEVREYLRMFNVQILVLTETRVPNNFIFRIQNYKVVEKRGPVGHGGVAIAVREDVPFQDLSRHPALDGVEAAAVKLADNSVVVAYYNSPSRNKLVIKPWQTITHSSEG</sequence>
<organism evidence="2 3">
    <name type="scientific">Popillia japonica</name>
    <name type="common">Japanese beetle</name>
    <dbReference type="NCBI Taxonomy" id="7064"/>
    <lineage>
        <taxon>Eukaryota</taxon>
        <taxon>Metazoa</taxon>
        <taxon>Ecdysozoa</taxon>
        <taxon>Arthropoda</taxon>
        <taxon>Hexapoda</taxon>
        <taxon>Insecta</taxon>
        <taxon>Pterygota</taxon>
        <taxon>Neoptera</taxon>
        <taxon>Endopterygota</taxon>
        <taxon>Coleoptera</taxon>
        <taxon>Polyphaga</taxon>
        <taxon>Scarabaeiformia</taxon>
        <taxon>Scarabaeidae</taxon>
        <taxon>Rutelinae</taxon>
        <taxon>Popillia</taxon>
    </lineage>
</organism>
<dbReference type="Proteomes" id="UP001458880">
    <property type="component" value="Unassembled WGS sequence"/>
</dbReference>
<keyword evidence="3" id="KW-1185">Reference proteome</keyword>
<protein>
    <recommendedName>
        <fullName evidence="1">Endonuclease/exonuclease/phosphatase domain-containing protein</fullName>
    </recommendedName>
</protein>
<dbReference type="SUPFAM" id="SSF56219">
    <property type="entry name" value="DNase I-like"/>
    <property type="match status" value="1"/>
</dbReference>
<accession>A0AAW1KR41</accession>
<dbReference type="InterPro" id="IPR036691">
    <property type="entry name" value="Endo/exonu/phosph_ase_sf"/>
</dbReference>
<dbReference type="Gene3D" id="3.60.10.10">
    <property type="entry name" value="Endonuclease/exonuclease/phosphatase"/>
    <property type="match status" value="1"/>
</dbReference>
<comment type="caution">
    <text evidence="2">The sequence shown here is derived from an EMBL/GenBank/DDBJ whole genome shotgun (WGS) entry which is preliminary data.</text>
</comment>
<feature type="domain" description="Endonuclease/exonuclease/phosphatase" evidence="1">
    <location>
        <begin position="7"/>
        <end position="102"/>
    </location>
</feature>
<dbReference type="AlphaFoldDB" id="A0AAW1KR41"/>
<dbReference type="GO" id="GO:0003824">
    <property type="term" value="F:catalytic activity"/>
    <property type="evidence" value="ECO:0007669"/>
    <property type="project" value="InterPro"/>
</dbReference>
<dbReference type="Pfam" id="PF03372">
    <property type="entry name" value="Exo_endo_phos"/>
    <property type="match status" value="1"/>
</dbReference>
<dbReference type="EMBL" id="JASPKY010000185">
    <property type="protein sequence ID" value="KAK9722740.1"/>
    <property type="molecule type" value="Genomic_DNA"/>
</dbReference>
<gene>
    <name evidence="2" type="ORF">QE152_g19507</name>
</gene>
<proteinExistence type="predicted"/>